<keyword evidence="5" id="KW-1185">Reference proteome</keyword>
<protein>
    <submittedName>
        <fullName evidence="4">PEPxxWA-CTERM sorting domain-containing protein</fullName>
    </submittedName>
</protein>
<dbReference type="EMBL" id="CP047895">
    <property type="protein sequence ID" value="QHL91390.1"/>
    <property type="molecule type" value="Genomic_DNA"/>
</dbReference>
<dbReference type="PANTHER" id="PTHR37957:SF1">
    <property type="entry name" value="PHYTASE-LIKE DOMAIN-CONTAINING PROTEIN"/>
    <property type="match status" value="1"/>
</dbReference>
<evidence type="ECO:0000313" key="5">
    <source>
        <dbReference type="Proteomes" id="UP000464468"/>
    </source>
</evidence>
<dbReference type="NCBIfam" id="TIGR02595">
    <property type="entry name" value="PEP_CTERM"/>
    <property type="match status" value="1"/>
</dbReference>
<sequence>MRFGQLAVATALSMLLPVAAHAAITFVPGTDGRAFTVAGDATDLSGLGGSATDSRLGAFGSDLFYDSASDTYFGVADRGPGGGVLDFTPRIQGFKLDIDANSGAIRGFQLVSTTLLSRADGQFFNGKNPGLLNGNPSVLGLSFDPEGLTRRANGNFLLADEYGPSLYEFSPNGVFIRAFTPPANLIPRRSDGTIDYVAGRGTIVSGRQDNRGYEGLTLSPDGTRAYAVLQDPLVGEGSGGDGRRSRNVRIVEYDVDSGEPLRQFIYQLESRDDINARIPGTANDFGATAQGRNIGVSSITALADGSFLLIERDNRGLGEADPTAALPVGSKRVYRIRLDGATDVSGVSLAGTNDLPAGVVPVQKSLYLDVAAAIGPNNVAGEKLEGLTFGRQLADGSLNMILITDNDMSVNQPDGSTERFDVCTSGPGGSFTLVQIGAACPAGQSLIPTTLYSFRVSGADAVGVVPEPSSWAMMISGFALVGLGLRRRATRVRFA</sequence>
<dbReference type="KEGG" id="schy:GVO57_11935"/>
<dbReference type="Pfam" id="PF07589">
    <property type="entry name" value="PEP-CTERM"/>
    <property type="match status" value="1"/>
</dbReference>
<proteinExistence type="predicted"/>
<evidence type="ECO:0000259" key="3">
    <source>
        <dbReference type="Pfam" id="PF13449"/>
    </source>
</evidence>
<dbReference type="Pfam" id="PF13449">
    <property type="entry name" value="Phytase-like"/>
    <property type="match status" value="1"/>
</dbReference>
<dbReference type="InterPro" id="IPR027372">
    <property type="entry name" value="Phytase-like_dom"/>
</dbReference>
<evidence type="ECO:0000259" key="2">
    <source>
        <dbReference type="Pfam" id="PF07589"/>
    </source>
</evidence>
<keyword evidence="1" id="KW-0732">Signal</keyword>
<organism evidence="4 5">
    <name type="scientific">Sphingomonas changnyeongensis</name>
    <dbReference type="NCBI Taxonomy" id="2698679"/>
    <lineage>
        <taxon>Bacteria</taxon>
        <taxon>Pseudomonadati</taxon>
        <taxon>Pseudomonadota</taxon>
        <taxon>Alphaproteobacteria</taxon>
        <taxon>Sphingomonadales</taxon>
        <taxon>Sphingomonadaceae</taxon>
        <taxon>Sphingomonas</taxon>
    </lineage>
</organism>
<feature type="chain" id="PRO_5030679980" evidence="1">
    <location>
        <begin position="23"/>
        <end position="495"/>
    </location>
</feature>
<name>A0A7Z2NXV7_9SPHN</name>
<feature type="domain" description="Ice-binding protein C-terminal" evidence="2">
    <location>
        <begin position="465"/>
        <end position="488"/>
    </location>
</feature>
<dbReference type="Proteomes" id="UP000464468">
    <property type="component" value="Chromosome"/>
</dbReference>
<dbReference type="NCBIfam" id="NF035944">
    <property type="entry name" value="PEPxxWA-CTERM"/>
    <property type="match status" value="1"/>
</dbReference>
<dbReference type="AlphaFoldDB" id="A0A7Z2NXV7"/>
<dbReference type="SUPFAM" id="SSF101898">
    <property type="entry name" value="NHL repeat"/>
    <property type="match status" value="1"/>
</dbReference>
<feature type="signal peptide" evidence="1">
    <location>
        <begin position="1"/>
        <end position="22"/>
    </location>
</feature>
<dbReference type="InterPro" id="IPR013424">
    <property type="entry name" value="Ice-binding_C"/>
</dbReference>
<gene>
    <name evidence="4" type="ORF">GVO57_11935</name>
</gene>
<evidence type="ECO:0000256" key="1">
    <source>
        <dbReference type="SAM" id="SignalP"/>
    </source>
</evidence>
<evidence type="ECO:0000313" key="4">
    <source>
        <dbReference type="EMBL" id="QHL91390.1"/>
    </source>
</evidence>
<reference evidence="4 5" key="1">
    <citation type="submission" date="2020-01" db="EMBL/GenBank/DDBJ databases">
        <title>Sphingomonas sp. C33 whole genome sequece.</title>
        <authorList>
            <person name="Park C."/>
        </authorList>
    </citation>
    <scope>NUCLEOTIDE SEQUENCE [LARGE SCALE GENOMIC DNA]</scope>
    <source>
        <strain evidence="4 5">C33</strain>
    </source>
</reference>
<feature type="domain" description="Phytase-like" evidence="3">
    <location>
        <begin position="56"/>
        <end position="407"/>
    </location>
</feature>
<dbReference type="PANTHER" id="PTHR37957">
    <property type="entry name" value="BLR7070 PROTEIN"/>
    <property type="match status" value="1"/>
</dbReference>
<accession>A0A7Z2NXV7</accession>